<keyword evidence="4" id="KW-1185">Reference proteome</keyword>
<comment type="caution">
    <text evidence="3">The sequence shown here is derived from an EMBL/GenBank/DDBJ whole genome shotgun (WGS) entry which is preliminary data.</text>
</comment>
<sequence length="148" mass="16370">MSSTNEHAGTRRTNSTETGLQAERELVREDVNQILRELVQRTNVADRSKQVAQQYARRTQQQASQAASKARNAGLTGPRVAAVAGVFVTAAVAAYAVTKIVRSGRWPGRRSRTWIMTTGRAVPRHRRGAGRMLSSEMSSRLGAHRYRP</sequence>
<feature type="region of interest" description="Disordered" evidence="1">
    <location>
        <begin position="43"/>
        <end position="75"/>
    </location>
</feature>
<feature type="region of interest" description="Disordered" evidence="1">
    <location>
        <begin position="125"/>
        <end position="148"/>
    </location>
</feature>
<name>A0A073B2H2_9PSEU</name>
<keyword evidence="2" id="KW-0472">Membrane</keyword>
<feature type="region of interest" description="Disordered" evidence="1">
    <location>
        <begin position="1"/>
        <end position="23"/>
    </location>
</feature>
<gene>
    <name evidence="3" type="ORF">GU90_02760</name>
</gene>
<keyword evidence="2" id="KW-1133">Transmembrane helix</keyword>
<evidence type="ECO:0000313" key="4">
    <source>
        <dbReference type="Proteomes" id="UP000031419"/>
    </source>
</evidence>
<protein>
    <recommendedName>
        <fullName evidence="5">DUF3618 domain-containing protein</fullName>
    </recommendedName>
</protein>
<evidence type="ECO:0008006" key="5">
    <source>
        <dbReference type="Google" id="ProtNLM"/>
    </source>
</evidence>
<dbReference type="Proteomes" id="UP000031419">
    <property type="component" value="Unassembled WGS sequence"/>
</dbReference>
<evidence type="ECO:0000256" key="1">
    <source>
        <dbReference type="SAM" id="MobiDB-lite"/>
    </source>
</evidence>
<evidence type="ECO:0000313" key="3">
    <source>
        <dbReference type="EMBL" id="KEI45815.1"/>
    </source>
</evidence>
<feature type="compositionally biased region" description="Polar residues" evidence="1">
    <location>
        <begin position="1"/>
        <end position="19"/>
    </location>
</feature>
<dbReference type="AlphaFoldDB" id="A0A073B2H2"/>
<proteinExistence type="predicted"/>
<evidence type="ECO:0000256" key="2">
    <source>
        <dbReference type="SAM" id="Phobius"/>
    </source>
</evidence>
<organism evidence="3 4">
    <name type="scientific">Saccharopolyspora rectivirgula</name>
    <dbReference type="NCBI Taxonomy" id="28042"/>
    <lineage>
        <taxon>Bacteria</taxon>
        <taxon>Bacillati</taxon>
        <taxon>Actinomycetota</taxon>
        <taxon>Actinomycetes</taxon>
        <taxon>Pseudonocardiales</taxon>
        <taxon>Pseudonocardiaceae</taxon>
        <taxon>Saccharopolyspora</taxon>
    </lineage>
</organism>
<reference evidence="3 4" key="1">
    <citation type="submission" date="2014-06" db="EMBL/GenBank/DDBJ databases">
        <title>Saccharopolyspora rectivirgula DSM-43113 Genome sequencing.</title>
        <authorList>
            <person name="Barrera C."/>
            <person name="Millon L."/>
            <person name="Rognon B."/>
            <person name="Zaugg C."/>
            <person name="Monod M."/>
        </authorList>
    </citation>
    <scope>NUCLEOTIDE SEQUENCE [LARGE SCALE GENOMIC DNA]</scope>
    <source>
        <strain evidence="3 4">DSM 43113</strain>
    </source>
</reference>
<dbReference type="EMBL" id="JNVU01000009">
    <property type="protein sequence ID" value="KEI45815.1"/>
    <property type="molecule type" value="Genomic_DNA"/>
</dbReference>
<dbReference type="RefSeq" id="WP_029721314.1">
    <property type="nucleotide sequence ID" value="NZ_JAJUIW010000002.1"/>
</dbReference>
<feature type="transmembrane region" description="Helical" evidence="2">
    <location>
        <begin position="80"/>
        <end position="101"/>
    </location>
</feature>
<accession>A0A073B2H2</accession>
<keyword evidence="2" id="KW-0812">Transmembrane</keyword>
<feature type="compositionally biased region" description="Low complexity" evidence="1">
    <location>
        <begin position="50"/>
        <end position="73"/>
    </location>
</feature>